<name>A0AAD9FQ04_PAPLA</name>
<evidence type="ECO:0000256" key="1">
    <source>
        <dbReference type="ARBA" id="ARBA00004448"/>
    </source>
</evidence>
<sequence>MIPRLASRQAAFLQGSALASSSRVPIRHLSSALTRPSPAALGKRPAVAYGSSLAVRHLSWVPWKADAPSTETATGVPPASASAQPVTSAPEPVSASTIDTSSPAASSAPVTEATIPLETTTPSISPAADIASTASGIPSTSSIVNSVPNASLGDLVKLNPDVPLEELLRTPEAVAAVCGKSDMAAIGLEHGWLSAPGWVTDGLVGLHNITGLPWWATIASMTLLIRLTLLRPVINAQKHNIRLAAIGPQQTALMARAKAAAAQGNVQEQQLCAAAVRNLWKTHDVNPFRSMLVPLMQLPIFLSMFYGLRRLAELPFPQFLEGGFAWVTDLTMADPYCILPLTSILFTNIVIRVGADGTAATDNASPFARHMKNILAILSIPTFFFIKGYPAAVLFYWTTTNLFTLLQASLLKQPLVKKLLHIPTPPKIAAPPTGSNKPPTLMDTYRWAVDGVKGTYRSQREAQQAAIAAADARAQKEGRAVGQANISKEIIREKKRR</sequence>
<keyword evidence="7" id="KW-0496">Mitochondrion</keyword>
<dbReference type="NCBIfam" id="TIGR03592">
    <property type="entry name" value="yidC_oxa1_cterm"/>
    <property type="match status" value="1"/>
</dbReference>
<dbReference type="EMBL" id="JAODAN010000006">
    <property type="protein sequence ID" value="KAK1923623.1"/>
    <property type="molecule type" value="Genomic_DNA"/>
</dbReference>
<comment type="subcellular location">
    <subcellularLocation>
        <location evidence="9">Membrane</location>
        <topology evidence="9">Multi-pass membrane protein</topology>
    </subcellularLocation>
    <subcellularLocation>
        <location evidence="1">Mitochondrion inner membrane</location>
        <topology evidence="1">Multi-pass membrane protein</topology>
    </subcellularLocation>
</comment>
<evidence type="ECO:0000259" key="12">
    <source>
        <dbReference type="Pfam" id="PF02096"/>
    </source>
</evidence>
<protein>
    <submittedName>
        <fullName evidence="13">60Kd inner membrane protein-domain-containing protein</fullName>
    </submittedName>
</protein>
<dbReference type="GO" id="GO:0005743">
    <property type="term" value="C:mitochondrial inner membrane"/>
    <property type="evidence" value="ECO:0007669"/>
    <property type="project" value="UniProtKB-SubCell"/>
</dbReference>
<dbReference type="GO" id="GO:0032977">
    <property type="term" value="F:membrane insertase activity"/>
    <property type="evidence" value="ECO:0007669"/>
    <property type="project" value="InterPro"/>
</dbReference>
<evidence type="ECO:0000256" key="7">
    <source>
        <dbReference type="ARBA" id="ARBA00023128"/>
    </source>
</evidence>
<evidence type="ECO:0000256" key="11">
    <source>
        <dbReference type="SAM" id="Phobius"/>
    </source>
</evidence>
<keyword evidence="4" id="KW-0999">Mitochondrion inner membrane</keyword>
<feature type="transmembrane region" description="Helical" evidence="11">
    <location>
        <begin position="374"/>
        <end position="397"/>
    </location>
</feature>
<evidence type="ECO:0000313" key="14">
    <source>
        <dbReference type="Proteomes" id="UP001182556"/>
    </source>
</evidence>
<dbReference type="Pfam" id="PF02096">
    <property type="entry name" value="60KD_IMP"/>
    <property type="match status" value="1"/>
</dbReference>
<keyword evidence="14" id="KW-1185">Reference proteome</keyword>
<keyword evidence="6 11" id="KW-1133">Transmembrane helix</keyword>
<reference evidence="13" key="1">
    <citation type="submission" date="2023-02" db="EMBL/GenBank/DDBJ databases">
        <title>Identification and recombinant expression of a fungal hydrolase from Papiliotrema laurentii that hydrolyzes apple cutin and clears colloidal polyester polyurethane.</title>
        <authorList>
            <consortium name="DOE Joint Genome Institute"/>
            <person name="Roman V.A."/>
            <person name="Bojanowski C."/>
            <person name="Crable B.R."/>
            <person name="Wagner D.N."/>
            <person name="Hung C.S."/>
            <person name="Nadeau L.J."/>
            <person name="Schratz L."/>
            <person name="Haridas S."/>
            <person name="Pangilinan J."/>
            <person name="Lipzen A."/>
            <person name="Na H."/>
            <person name="Yan M."/>
            <person name="Ng V."/>
            <person name="Grigoriev I.V."/>
            <person name="Spatafora J.W."/>
            <person name="Barlow D."/>
            <person name="Biffinger J."/>
            <person name="Kelley-Loughnane N."/>
            <person name="Varaljay V.A."/>
            <person name="Crookes-Goodson W.J."/>
        </authorList>
    </citation>
    <scope>NUCLEOTIDE SEQUENCE</scope>
    <source>
        <strain evidence="13">5307AH</strain>
    </source>
</reference>
<feature type="compositionally biased region" description="Low complexity" evidence="10">
    <location>
        <begin position="94"/>
        <end position="114"/>
    </location>
</feature>
<keyword evidence="5" id="KW-0809">Transit peptide</keyword>
<dbReference type="InterPro" id="IPR028055">
    <property type="entry name" value="YidC/Oxa/ALB_C"/>
</dbReference>
<dbReference type="CDD" id="cd20069">
    <property type="entry name" value="5TM_Oxa1-like"/>
    <property type="match status" value="1"/>
</dbReference>
<evidence type="ECO:0000256" key="10">
    <source>
        <dbReference type="SAM" id="MobiDB-lite"/>
    </source>
</evidence>
<dbReference type="InterPro" id="IPR001708">
    <property type="entry name" value="YidC/ALB3/OXA1/COX18"/>
</dbReference>
<dbReference type="AlphaFoldDB" id="A0AAD9FQ04"/>
<comment type="similarity">
    <text evidence="2 9">Belongs to the OXA1/ALB3/YidC family.</text>
</comment>
<keyword evidence="3 9" id="KW-0812">Transmembrane</keyword>
<dbReference type="GO" id="GO:0032979">
    <property type="term" value="P:protein insertion into mitochondrial inner membrane from matrix"/>
    <property type="evidence" value="ECO:0007669"/>
    <property type="project" value="TreeGrafter"/>
</dbReference>
<dbReference type="PANTHER" id="PTHR12428">
    <property type="entry name" value="OXA1"/>
    <property type="match status" value="1"/>
</dbReference>
<evidence type="ECO:0000313" key="13">
    <source>
        <dbReference type="EMBL" id="KAK1923623.1"/>
    </source>
</evidence>
<evidence type="ECO:0000256" key="6">
    <source>
        <dbReference type="ARBA" id="ARBA00022989"/>
    </source>
</evidence>
<keyword evidence="8 11" id="KW-0472">Membrane</keyword>
<evidence type="ECO:0000256" key="3">
    <source>
        <dbReference type="ARBA" id="ARBA00022692"/>
    </source>
</evidence>
<feature type="transmembrane region" description="Helical" evidence="11">
    <location>
        <begin position="291"/>
        <end position="308"/>
    </location>
</feature>
<feature type="region of interest" description="Disordered" evidence="10">
    <location>
        <begin position="68"/>
        <end position="125"/>
    </location>
</feature>
<comment type="caution">
    <text evidence="13">The sequence shown here is derived from an EMBL/GenBank/DDBJ whole genome shotgun (WGS) entry which is preliminary data.</text>
</comment>
<evidence type="ECO:0000256" key="5">
    <source>
        <dbReference type="ARBA" id="ARBA00022946"/>
    </source>
</evidence>
<dbReference type="PANTHER" id="PTHR12428:SF66">
    <property type="entry name" value="MITOCHONDRIAL INNER MEMBRANE PROTEIN OXA1L"/>
    <property type="match status" value="1"/>
</dbReference>
<evidence type="ECO:0000256" key="2">
    <source>
        <dbReference type="ARBA" id="ARBA00009877"/>
    </source>
</evidence>
<feature type="domain" description="Membrane insertase YidC/Oxa/ALB C-terminal" evidence="12">
    <location>
        <begin position="214"/>
        <end position="411"/>
    </location>
</feature>
<evidence type="ECO:0000256" key="4">
    <source>
        <dbReference type="ARBA" id="ARBA00022792"/>
    </source>
</evidence>
<organism evidence="13 14">
    <name type="scientific">Papiliotrema laurentii</name>
    <name type="common">Cryptococcus laurentii</name>
    <dbReference type="NCBI Taxonomy" id="5418"/>
    <lineage>
        <taxon>Eukaryota</taxon>
        <taxon>Fungi</taxon>
        <taxon>Dikarya</taxon>
        <taxon>Basidiomycota</taxon>
        <taxon>Agaricomycotina</taxon>
        <taxon>Tremellomycetes</taxon>
        <taxon>Tremellales</taxon>
        <taxon>Rhynchogastremaceae</taxon>
        <taxon>Papiliotrema</taxon>
    </lineage>
</organism>
<proteinExistence type="inferred from homology"/>
<evidence type="ECO:0000256" key="8">
    <source>
        <dbReference type="ARBA" id="ARBA00023136"/>
    </source>
</evidence>
<accession>A0AAD9FQ04</accession>
<dbReference type="Proteomes" id="UP001182556">
    <property type="component" value="Unassembled WGS sequence"/>
</dbReference>
<gene>
    <name evidence="13" type="ORF">DB88DRAFT_546719</name>
</gene>
<evidence type="ECO:0000256" key="9">
    <source>
        <dbReference type="RuleBase" id="RU003945"/>
    </source>
</evidence>